<dbReference type="AlphaFoldDB" id="A0A0U3Q7L0"/>
<reference evidence="1 2" key="1">
    <citation type="submission" date="2015-10" db="EMBL/GenBank/DDBJ databases">
        <title>The world's first case of liver abscess caused by Pannonibacter phragmitetus.</title>
        <authorList>
            <person name="Ming D."/>
            <person name="Wang M."/>
            <person name="Zhou Y."/>
            <person name="Jiang T."/>
            <person name="Hu S."/>
        </authorList>
    </citation>
    <scope>NUCLEOTIDE SEQUENCE [LARGE SCALE GENOMIC DNA]</scope>
    <source>
        <strain evidence="1 2">31801</strain>
    </source>
</reference>
<evidence type="ECO:0000313" key="1">
    <source>
        <dbReference type="EMBL" id="ALV28537.1"/>
    </source>
</evidence>
<dbReference type="STRING" id="121719.APZ00_16925"/>
<dbReference type="Proteomes" id="UP000064921">
    <property type="component" value="Chromosome"/>
</dbReference>
<sequence length="384" mass="42039">MIDKVQTPKGAVLEEVLRAYFLRAGFFVVRGVPFRFADEELTDVDLWLYERPTGTSRRVQICDIKYKQRPKAVERLFWTSGLADALDVDGAYVATTDKRKSLRSVAEKLDLQLIDGTDIQRIQNSQAVLYAERMGDEQLIADLQAVDKGFRNKNLQDARFDILSALSEGFGAPSAVRALEGFSRLATAAVAYHPDSQAARSAGRLAYLAGAIACQSLDYVSVGAAFRTIDERRDLILRAVRMGALGNDDGQQTLRLALALVEKYAPGGRGTAMAVEAGLKRDLDQIPAEIVADQAVRLLKSDQLFVTGRELEMASYHTALPTFDGLSVQTKSMLGALLDYANVDRQRFANAWKSKAGATIASAQAMTEQVEKDASSQASLFGEE</sequence>
<keyword evidence="2" id="KW-1185">Reference proteome</keyword>
<proteinExistence type="predicted"/>
<dbReference type="EMBL" id="CP013068">
    <property type="protein sequence ID" value="ALV28537.1"/>
    <property type="molecule type" value="Genomic_DNA"/>
</dbReference>
<evidence type="ECO:0000313" key="2">
    <source>
        <dbReference type="Proteomes" id="UP000064921"/>
    </source>
</evidence>
<gene>
    <name evidence="1" type="ORF">APZ00_16925</name>
</gene>
<dbReference type="KEGG" id="pphr:APZ00_16925"/>
<accession>A0A0U3Q7L0</accession>
<organism evidence="1 2">
    <name type="scientific">Pannonibacter phragmitetus</name>
    <dbReference type="NCBI Taxonomy" id="121719"/>
    <lineage>
        <taxon>Bacteria</taxon>
        <taxon>Pseudomonadati</taxon>
        <taxon>Pseudomonadota</taxon>
        <taxon>Alphaproteobacteria</taxon>
        <taxon>Hyphomicrobiales</taxon>
        <taxon>Stappiaceae</taxon>
        <taxon>Pannonibacter</taxon>
    </lineage>
</organism>
<dbReference type="RefSeq" id="WP_058899623.1">
    <property type="nucleotide sequence ID" value="NZ_CP013068.1"/>
</dbReference>
<protein>
    <submittedName>
        <fullName evidence="1">Uncharacterized protein</fullName>
    </submittedName>
</protein>
<name>A0A0U3Q7L0_9HYPH</name>